<name>A0A8J9V2Y3_9NEOP</name>
<dbReference type="OrthoDB" id="6929542at2759"/>
<feature type="non-terminal residue" evidence="1">
    <location>
        <position position="134"/>
    </location>
</feature>
<keyword evidence="2" id="KW-1185">Reference proteome</keyword>
<dbReference type="EMBL" id="OV170230">
    <property type="protein sequence ID" value="CAH0714943.1"/>
    <property type="molecule type" value="Genomic_DNA"/>
</dbReference>
<dbReference type="Proteomes" id="UP000838878">
    <property type="component" value="Chromosome 10"/>
</dbReference>
<evidence type="ECO:0000313" key="2">
    <source>
        <dbReference type="Proteomes" id="UP000838878"/>
    </source>
</evidence>
<accession>A0A8J9V2Y3</accession>
<proteinExistence type="predicted"/>
<organism evidence="1 2">
    <name type="scientific">Brenthis ino</name>
    <name type="common">lesser marbled fritillary</name>
    <dbReference type="NCBI Taxonomy" id="405034"/>
    <lineage>
        <taxon>Eukaryota</taxon>
        <taxon>Metazoa</taxon>
        <taxon>Ecdysozoa</taxon>
        <taxon>Arthropoda</taxon>
        <taxon>Hexapoda</taxon>
        <taxon>Insecta</taxon>
        <taxon>Pterygota</taxon>
        <taxon>Neoptera</taxon>
        <taxon>Endopterygota</taxon>
        <taxon>Lepidoptera</taxon>
        <taxon>Glossata</taxon>
        <taxon>Ditrysia</taxon>
        <taxon>Papilionoidea</taxon>
        <taxon>Nymphalidae</taxon>
        <taxon>Heliconiinae</taxon>
        <taxon>Argynnini</taxon>
        <taxon>Brenthis</taxon>
    </lineage>
</organism>
<evidence type="ECO:0000313" key="1">
    <source>
        <dbReference type="EMBL" id="CAH0714943.1"/>
    </source>
</evidence>
<gene>
    <name evidence="1" type="ORF">BINO364_LOCUS1941</name>
</gene>
<sequence length="134" mass="15346">MIDNVYIGQHQIHEIYGPNIRKSRNVYDGNFRVHHITGKNIMENEGVIRGMYWSHKKSPMIQIVPAKGSGAMKNFVTLQMNVIETRNRFGGIHRNKFPSGSGVRHFLNGLKNRRNPNAPIVREIVDLYDGPLSH</sequence>
<reference evidence="1" key="1">
    <citation type="submission" date="2021-12" db="EMBL/GenBank/DDBJ databases">
        <authorList>
            <person name="Martin H S."/>
        </authorList>
    </citation>
    <scope>NUCLEOTIDE SEQUENCE</scope>
</reference>
<dbReference type="AlphaFoldDB" id="A0A8J9V2Y3"/>
<protein>
    <submittedName>
        <fullName evidence="1">Uncharacterized protein</fullName>
    </submittedName>
</protein>